<evidence type="ECO:0000313" key="2">
    <source>
        <dbReference type="Proteomes" id="UP001420932"/>
    </source>
</evidence>
<dbReference type="InterPro" id="IPR004158">
    <property type="entry name" value="DUF247_pln"/>
</dbReference>
<organism evidence="1 2">
    <name type="scientific">Stephania yunnanensis</name>
    <dbReference type="NCBI Taxonomy" id="152371"/>
    <lineage>
        <taxon>Eukaryota</taxon>
        <taxon>Viridiplantae</taxon>
        <taxon>Streptophyta</taxon>
        <taxon>Embryophyta</taxon>
        <taxon>Tracheophyta</taxon>
        <taxon>Spermatophyta</taxon>
        <taxon>Magnoliopsida</taxon>
        <taxon>Ranunculales</taxon>
        <taxon>Menispermaceae</taxon>
        <taxon>Menispermoideae</taxon>
        <taxon>Cissampelideae</taxon>
        <taxon>Stephania</taxon>
    </lineage>
</organism>
<dbReference type="EMBL" id="JBBNAF010000005">
    <property type="protein sequence ID" value="KAK9142314.1"/>
    <property type="molecule type" value="Genomic_DNA"/>
</dbReference>
<protein>
    <submittedName>
        <fullName evidence="1">Uncharacterized protein</fullName>
    </submittedName>
</protein>
<keyword evidence="2" id="KW-1185">Reference proteome</keyword>
<comment type="caution">
    <text evidence="1">The sequence shown here is derived from an EMBL/GenBank/DDBJ whole genome shotgun (WGS) entry which is preliminary data.</text>
</comment>
<evidence type="ECO:0000313" key="1">
    <source>
        <dbReference type="EMBL" id="KAK9142314.1"/>
    </source>
</evidence>
<sequence>MGQHAKFDPLDDQSGLHFVDVFRRSLLRTTGPQPTPTIWLKRRSHAVRVADKRRQQLIHCVMELKEAGIKFRRRNTDRFWDIKFENGVLQKTEITWAKAFRIVWLGPIGNKPAHARSLTYGRMCDWRVRRVKGKLGDKGGKWMHVFTFVAGRLRSED</sequence>
<reference evidence="1 2" key="1">
    <citation type="submission" date="2024-01" db="EMBL/GenBank/DDBJ databases">
        <title>Genome assemblies of Stephania.</title>
        <authorList>
            <person name="Yang L."/>
        </authorList>
    </citation>
    <scope>NUCLEOTIDE SEQUENCE [LARGE SCALE GENOMIC DNA]</scope>
    <source>
        <strain evidence="1">YNDBR</strain>
        <tissue evidence="1">Leaf</tissue>
    </source>
</reference>
<dbReference type="AlphaFoldDB" id="A0AAP0PGS1"/>
<dbReference type="Proteomes" id="UP001420932">
    <property type="component" value="Unassembled WGS sequence"/>
</dbReference>
<dbReference type="Pfam" id="PF03140">
    <property type="entry name" value="DUF247"/>
    <property type="match status" value="1"/>
</dbReference>
<name>A0AAP0PGS1_9MAGN</name>
<proteinExistence type="predicted"/>
<gene>
    <name evidence="1" type="ORF">Syun_011714</name>
</gene>
<accession>A0AAP0PGS1</accession>